<dbReference type="PROSITE" id="PS51450">
    <property type="entry name" value="LRR"/>
    <property type="match status" value="3"/>
</dbReference>
<dbReference type="Pfam" id="PF12534">
    <property type="entry name" value="Pannexin_like"/>
    <property type="match status" value="1"/>
</dbReference>
<dbReference type="GeneTree" id="ENSGT00940000159311"/>
<sequence length="841" mass="95867">MITLTELTDLAESQPTHRILKPWWDCLMEYLVIIMLMVSLLAATLLISKDKVVCLPCDHTVVAPNSTTSSARAQSHNQPLPPKPEAPQVSAGREGPGEAATAKPTVSQRHRTTVEARRQHNTAAHITNLDPQQYVYISQVCYQKALPWYSKYFPYVALVHTIILMFSGNFWFKFPKTSSKVEHFVSILGKCFESPWTTKAVTETANEDSENSQNRNKMLKSIVAEAPSAEKDSIGPPITTTTSCPEVTFELPVTGSTSMNILDKQDGEQAKALFEKVRKFRAHTEDGDMIYKFYVGQTVVKTVKFLFILSYTFTFVNSINFKHICRPKIENVTGYSVFYCTHSMAHMLQKLLISYIILIALYGLVCLYTLFWLFRGCLKEYSFEKVREESNFSDIPDVKNDFAFLLHMVDQYDQLYSKRFAIFLSEGCESKLLEMNLNHEWTYEKLRQHVSKNVQGKLELQLFMLSGIPKAVFDMTDLEVLKLELIPDVKLPAKMSQMVCLKELYLYHCPARVDQIAFNFLRDHLHILHVKFTDIGEIPLWVYSLKNLIELHLSGNLNSETNKAIGLESLKELRHLRVLTLKSNLSKIPTNVMELAAHLSKLVIQNDGTKLLVLNNLKKLANLGELELQNCELERIPHAIFSLTNLHELDLKSNNIRSIEEIVSFQHIKRLFSLKLWHNSISTIPATIGLIKSLEKLFLSNNKLESLPSALFTLRKLRHLDLSHNLLTTVPSDIQQLANLQIFSITKNRVETLSVHLFDCLKMKTLQLGQNSIVFIPAEIGQLKQLSYLELKGNNLERLPPEIGACASLRKNNLIVDELLFDRLPIEVQDQLAEQDFSSAV</sequence>
<dbReference type="InterPro" id="IPR001611">
    <property type="entry name" value="Leu-rich_rpt"/>
</dbReference>
<feature type="region of interest" description="Disordered" evidence="18">
    <location>
        <begin position="66"/>
        <end position="111"/>
    </location>
</feature>
<protein>
    <submittedName>
        <fullName evidence="21">Si:ch211-106h11.1</fullName>
    </submittedName>
</protein>
<organism evidence="21 22">
    <name type="scientific">Callorhinchus milii</name>
    <name type="common">Ghost shark</name>
    <dbReference type="NCBI Taxonomy" id="7868"/>
    <lineage>
        <taxon>Eukaryota</taxon>
        <taxon>Metazoa</taxon>
        <taxon>Chordata</taxon>
        <taxon>Craniata</taxon>
        <taxon>Vertebrata</taxon>
        <taxon>Chondrichthyes</taxon>
        <taxon>Holocephali</taxon>
        <taxon>Chimaeriformes</taxon>
        <taxon>Callorhinchidae</taxon>
        <taxon>Callorhinchus</taxon>
    </lineage>
</organism>
<evidence type="ECO:0000256" key="3">
    <source>
        <dbReference type="ARBA" id="ARBA00010471"/>
    </source>
</evidence>
<dbReference type="SMART" id="SM00365">
    <property type="entry name" value="LRR_SD22"/>
    <property type="match status" value="3"/>
</dbReference>
<dbReference type="FunFam" id="3.80.10.10:FF:000123">
    <property type="entry name" value="Volume-regulated anion channel subunit LRRC8D"/>
    <property type="match status" value="1"/>
</dbReference>
<feature type="transmembrane region" description="Helical" evidence="19">
    <location>
        <begin position="152"/>
        <end position="172"/>
    </location>
</feature>
<evidence type="ECO:0000256" key="6">
    <source>
        <dbReference type="ARBA" id="ARBA00022614"/>
    </source>
</evidence>
<dbReference type="PANTHER" id="PTHR48051:SF58">
    <property type="entry name" value="VOLUME-REGULATED ANION CHANNEL SUBUNIT LRRC8E"/>
    <property type="match status" value="1"/>
</dbReference>
<evidence type="ECO:0000256" key="5">
    <source>
        <dbReference type="ARBA" id="ARBA00022475"/>
    </source>
</evidence>
<dbReference type="PANTHER" id="PTHR48051">
    <property type="match status" value="1"/>
</dbReference>
<reference evidence="21" key="5">
    <citation type="submission" date="2025-09" db="UniProtKB">
        <authorList>
            <consortium name="Ensembl"/>
        </authorList>
    </citation>
    <scope>IDENTIFICATION</scope>
</reference>
<name>A0A4W3JWI4_CALMI</name>
<reference evidence="21" key="4">
    <citation type="submission" date="2025-08" db="UniProtKB">
        <authorList>
            <consortium name="Ensembl"/>
        </authorList>
    </citation>
    <scope>IDENTIFICATION</scope>
</reference>
<evidence type="ECO:0000256" key="9">
    <source>
        <dbReference type="ARBA" id="ARBA00022824"/>
    </source>
</evidence>
<feature type="transmembrane region" description="Helical" evidence="19">
    <location>
        <begin position="27"/>
        <end position="47"/>
    </location>
</feature>
<reference evidence="22" key="2">
    <citation type="journal article" date="2007" name="PLoS Biol.">
        <title>Survey sequencing and comparative analysis of the elephant shark (Callorhinchus milii) genome.</title>
        <authorList>
            <person name="Venkatesh B."/>
            <person name="Kirkness E.F."/>
            <person name="Loh Y.H."/>
            <person name="Halpern A.L."/>
            <person name="Lee A.P."/>
            <person name="Johnson J."/>
            <person name="Dandona N."/>
            <person name="Viswanathan L.D."/>
            <person name="Tay A."/>
            <person name="Venter J.C."/>
            <person name="Strausberg R.L."/>
            <person name="Brenner S."/>
        </authorList>
    </citation>
    <scope>NUCLEOTIDE SEQUENCE [LARGE SCALE GENOMIC DNA]</scope>
</reference>
<feature type="domain" description="LRRC8 pannexin-like TM region" evidence="20">
    <location>
        <begin position="1"/>
        <end position="370"/>
    </location>
</feature>
<keyword evidence="5" id="KW-1003">Cell membrane</keyword>
<evidence type="ECO:0000313" key="22">
    <source>
        <dbReference type="Proteomes" id="UP000314986"/>
    </source>
</evidence>
<dbReference type="Proteomes" id="UP000314986">
    <property type="component" value="Unassembled WGS sequence"/>
</dbReference>
<evidence type="ECO:0000256" key="14">
    <source>
        <dbReference type="ARBA" id="ARBA00023303"/>
    </source>
</evidence>
<comment type="similarity">
    <text evidence="3">Belongs to the LRRC8 family.</text>
</comment>
<comment type="catalytic activity">
    <reaction evidence="15">
        <text>iodide(out) = iodide(in)</text>
        <dbReference type="Rhea" id="RHEA:66324"/>
        <dbReference type="ChEBI" id="CHEBI:16382"/>
    </reaction>
</comment>
<evidence type="ECO:0000256" key="4">
    <source>
        <dbReference type="ARBA" id="ARBA00022448"/>
    </source>
</evidence>
<dbReference type="InterPro" id="IPR021040">
    <property type="entry name" value="LRRC8_Pannexin-like"/>
</dbReference>
<evidence type="ECO:0000256" key="13">
    <source>
        <dbReference type="ARBA" id="ARBA00023157"/>
    </source>
</evidence>
<dbReference type="Gene3D" id="3.80.10.10">
    <property type="entry name" value="Ribonuclease Inhibitor"/>
    <property type="match status" value="3"/>
</dbReference>
<evidence type="ECO:0000256" key="17">
    <source>
        <dbReference type="ARBA" id="ARBA00024167"/>
    </source>
</evidence>
<dbReference type="InterPro" id="IPR050216">
    <property type="entry name" value="LRR_domain-containing"/>
</dbReference>
<dbReference type="GO" id="GO:0005886">
    <property type="term" value="C:plasma membrane"/>
    <property type="evidence" value="ECO:0007669"/>
    <property type="project" value="UniProtKB-SubCell"/>
</dbReference>
<keyword evidence="13" id="KW-1015">Disulfide bond</keyword>
<keyword evidence="12 19" id="KW-0472">Membrane</keyword>
<feature type="transmembrane region" description="Helical" evidence="19">
    <location>
        <begin position="352"/>
        <end position="374"/>
    </location>
</feature>
<dbReference type="OMA" id="YLYHCPA"/>
<evidence type="ECO:0000256" key="19">
    <source>
        <dbReference type="SAM" id="Phobius"/>
    </source>
</evidence>
<evidence type="ECO:0000256" key="8">
    <source>
        <dbReference type="ARBA" id="ARBA00022737"/>
    </source>
</evidence>
<evidence type="ECO:0000256" key="16">
    <source>
        <dbReference type="ARBA" id="ARBA00024158"/>
    </source>
</evidence>
<dbReference type="AlphaFoldDB" id="A0A4W3JWI4"/>
<keyword evidence="8" id="KW-0677">Repeat</keyword>
<evidence type="ECO:0000256" key="2">
    <source>
        <dbReference type="ARBA" id="ARBA00004651"/>
    </source>
</evidence>
<keyword evidence="4" id="KW-0813">Transport</keyword>
<evidence type="ECO:0000313" key="21">
    <source>
        <dbReference type="Ensembl" id="ENSCMIP00000047207.1"/>
    </source>
</evidence>
<comment type="subcellular location">
    <subcellularLocation>
        <location evidence="2">Cell membrane</location>
        <topology evidence="2">Multi-pass membrane protein</topology>
    </subcellularLocation>
    <subcellularLocation>
        <location evidence="1">Endoplasmic reticulum membrane</location>
        <topology evidence="1">Multi-pass membrane protein</topology>
    </subcellularLocation>
</comment>
<keyword evidence="10 19" id="KW-1133">Transmembrane helix</keyword>
<dbReference type="InterPro" id="IPR032675">
    <property type="entry name" value="LRR_dom_sf"/>
</dbReference>
<reference evidence="22" key="1">
    <citation type="journal article" date="2006" name="Science">
        <title>Ancient noncoding elements conserved in the human genome.</title>
        <authorList>
            <person name="Venkatesh B."/>
            <person name="Kirkness E.F."/>
            <person name="Loh Y.H."/>
            <person name="Halpern A.L."/>
            <person name="Lee A.P."/>
            <person name="Johnson J."/>
            <person name="Dandona N."/>
            <person name="Viswanathan L.D."/>
            <person name="Tay A."/>
            <person name="Venter J.C."/>
            <person name="Strausberg R.L."/>
            <person name="Brenner S."/>
        </authorList>
    </citation>
    <scope>NUCLEOTIDE SEQUENCE [LARGE SCALE GENOMIC DNA]</scope>
</reference>
<dbReference type="SMART" id="SM00369">
    <property type="entry name" value="LRR_TYP"/>
    <property type="match status" value="8"/>
</dbReference>
<evidence type="ECO:0000256" key="10">
    <source>
        <dbReference type="ARBA" id="ARBA00022989"/>
    </source>
</evidence>
<evidence type="ECO:0000256" key="1">
    <source>
        <dbReference type="ARBA" id="ARBA00004477"/>
    </source>
</evidence>
<keyword evidence="11" id="KW-0406">Ion transport</keyword>
<keyword evidence="22" id="KW-1185">Reference proteome</keyword>
<evidence type="ECO:0000256" key="15">
    <source>
        <dbReference type="ARBA" id="ARBA00024145"/>
    </source>
</evidence>
<proteinExistence type="inferred from homology"/>
<comment type="catalytic activity">
    <reaction evidence="17">
        <text>chloride(in) = chloride(out)</text>
        <dbReference type="Rhea" id="RHEA:29823"/>
        <dbReference type="ChEBI" id="CHEBI:17996"/>
    </reaction>
</comment>
<comment type="catalytic activity">
    <reaction evidence="16">
        <text>taurine(out) = taurine(in)</text>
        <dbReference type="Rhea" id="RHEA:66328"/>
        <dbReference type="ChEBI" id="CHEBI:507393"/>
    </reaction>
</comment>
<dbReference type="GO" id="GO:0005789">
    <property type="term" value="C:endoplasmic reticulum membrane"/>
    <property type="evidence" value="ECO:0007669"/>
    <property type="project" value="UniProtKB-SubCell"/>
</dbReference>
<accession>A0A4W3JWI4</accession>
<dbReference type="SUPFAM" id="SSF52058">
    <property type="entry name" value="L domain-like"/>
    <property type="match status" value="1"/>
</dbReference>
<dbReference type="InterPro" id="IPR003591">
    <property type="entry name" value="Leu-rich_rpt_typical-subtyp"/>
</dbReference>
<feature type="compositionally biased region" description="Polar residues" evidence="18">
    <location>
        <begin position="66"/>
        <end position="78"/>
    </location>
</feature>
<dbReference type="GO" id="GO:0034220">
    <property type="term" value="P:monoatomic ion transmembrane transport"/>
    <property type="evidence" value="ECO:0007669"/>
    <property type="project" value="UniProtKB-KW"/>
</dbReference>
<keyword evidence="7 19" id="KW-0812">Transmembrane</keyword>
<reference evidence="22" key="3">
    <citation type="journal article" date="2014" name="Nature">
        <title>Elephant shark genome provides unique insights into gnathostome evolution.</title>
        <authorList>
            <consortium name="International Elephant Shark Genome Sequencing Consortium"/>
            <person name="Venkatesh B."/>
            <person name="Lee A.P."/>
            <person name="Ravi V."/>
            <person name="Maurya A.K."/>
            <person name="Lian M.M."/>
            <person name="Swann J.B."/>
            <person name="Ohta Y."/>
            <person name="Flajnik M.F."/>
            <person name="Sutoh Y."/>
            <person name="Kasahara M."/>
            <person name="Hoon S."/>
            <person name="Gangu V."/>
            <person name="Roy S.W."/>
            <person name="Irimia M."/>
            <person name="Korzh V."/>
            <person name="Kondrychyn I."/>
            <person name="Lim Z.W."/>
            <person name="Tay B.H."/>
            <person name="Tohari S."/>
            <person name="Kong K.W."/>
            <person name="Ho S."/>
            <person name="Lorente-Galdos B."/>
            <person name="Quilez J."/>
            <person name="Marques-Bonet T."/>
            <person name="Raney B.J."/>
            <person name="Ingham P.W."/>
            <person name="Tay A."/>
            <person name="Hillier L.W."/>
            <person name="Minx P."/>
            <person name="Boehm T."/>
            <person name="Wilson R.K."/>
            <person name="Brenner S."/>
            <person name="Warren W.C."/>
        </authorList>
    </citation>
    <scope>NUCLEOTIDE SEQUENCE [LARGE SCALE GENOMIC DNA]</scope>
</reference>
<evidence type="ECO:0000256" key="18">
    <source>
        <dbReference type="SAM" id="MobiDB-lite"/>
    </source>
</evidence>
<keyword evidence="14" id="KW-0407">Ion channel</keyword>
<dbReference type="InParanoid" id="A0A4W3JWI4"/>
<evidence type="ECO:0000259" key="20">
    <source>
        <dbReference type="Pfam" id="PF12534"/>
    </source>
</evidence>
<evidence type="ECO:0000256" key="12">
    <source>
        <dbReference type="ARBA" id="ARBA00023136"/>
    </source>
</evidence>
<dbReference type="Pfam" id="PF13855">
    <property type="entry name" value="LRR_8"/>
    <property type="match status" value="2"/>
</dbReference>
<dbReference type="STRING" id="7868.ENSCMIP00000047207"/>
<evidence type="ECO:0000256" key="11">
    <source>
        <dbReference type="ARBA" id="ARBA00023065"/>
    </source>
</evidence>
<evidence type="ECO:0000256" key="7">
    <source>
        <dbReference type="ARBA" id="ARBA00022692"/>
    </source>
</evidence>
<keyword evidence="9" id="KW-0256">Endoplasmic reticulum</keyword>
<keyword evidence="6" id="KW-0433">Leucine-rich repeat</keyword>
<dbReference type="Ensembl" id="ENSCMIT00000047876.1">
    <property type="protein sequence ID" value="ENSCMIP00000047207.1"/>
    <property type="gene ID" value="ENSCMIG00000019365.1"/>
</dbReference>